<sequence length="435" mass="50415">MNHFRSGVLVIAFLVLSTCCIFGQKKKRANFDQVPDQQLIYQDFVYIPQIRTVEFYNRSKEGSVPVITLGSADELLLAFDDLRAGSRNLSYTIEHCDAQWNSSNLSPIDYLESFTEDRINDYRSSFNTLQKYTHYELTLPNNTVKPKISGNYLLKVYEDGDQNKLILSRRFHIVSPLVTIQAELVASPKVQNRDKNQKINLLINHAAVNIQNPYTDVKVLVMQNGRPDNAKWAVRPSFVRQNQLVYNDLTSFDFPGGNEFRFFDIRSFRLQTERVATIQKDTSNIIQLLPDADRSNAPYTSSFDENGRFYVRNQDGRDNRTDADYASVHFILEAAAPSPGGNAYIVGKFNDYRLTEENRMTYDAERSRFYGNVFLKQGLYDYMYVWAKDPHSSAQVADNAFFEGSFYQTRNNYQILFYYRRPGSRWEELLGYSEL</sequence>
<dbReference type="OrthoDB" id="1522602at2"/>
<dbReference type="EMBL" id="VWNE01000002">
    <property type="protein sequence ID" value="KAA8486249.1"/>
    <property type="molecule type" value="Genomic_DNA"/>
</dbReference>
<reference evidence="2 3" key="1">
    <citation type="submission" date="2019-09" db="EMBL/GenBank/DDBJ databases">
        <title>Pararcticibacter amylolyticus gen. nov., sp. nov., isolated from a rottenly hemp rope, and reclassification of Pedobacter tournemirensis as Pararcticibacter tournemirensis comb. nov.</title>
        <authorList>
            <person name="Cai Y."/>
        </authorList>
    </citation>
    <scope>NUCLEOTIDE SEQUENCE [LARGE SCALE GENOMIC DNA]</scope>
    <source>
        <strain evidence="2 3">TF5-37.2-LB10</strain>
    </source>
</reference>
<dbReference type="RefSeq" id="WP_141816059.1">
    <property type="nucleotide sequence ID" value="NZ_VFPL01000001.1"/>
</dbReference>
<dbReference type="InterPro" id="IPR031345">
    <property type="entry name" value="T9SS_Plug_N"/>
</dbReference>
<evidence type="ECO:0000313" key="3">
    <source>
        <dbReference type="Proteomes" id="UP000322918"/>
    </source>
</evidence>
<proteinExistence type="predicted"/>
<evidence type="ECO:0000313" key="2">
    <source>
        <dbReference type="EMBL" id="KAA8486249.1"/>
    </source>
</evidence>
<dbReference type="Gene3D" id="2.60.40.10">
    <property type="entry name" value="Immunoglobulins"/>
    <property type="match status" value="1"/>
</dbReference>
<accession>A0A5M9HIB9</accession>
<dbReference type="InterPro" id="IPR013783">
    <property type="entry name" value="Ig-like_fold"/>
</dbReference>
<dbReference type="Pfam" id="PF17116">
    <property type="entry name" value="T9SS_plug_1st"/>
    <property type="match status" value="1"/>
</dbReference>
<protein>
    <submittedName>
        <fullName evidence="2">DUF5103 domain-containing protein</fullName>
    </submittedName>
</protein>
<gene>
    <name evidence="2" type="ORF">F1649_01265</name>
</gene>
<evidence type="ECO:0000259" key="1">
    <source>
        <dbReference type="Pfam" id="PF17116"/>
    </source>
</evidence>
<comment type="caution">
    <text evidence="2">The sequence shown here is derived from an EMBL/GenBank/DDBJ whole genome shotgun (WGS) entry which is preliminary data.</text>
</comment>
<dbReference type="AlphaFoldDB" id="A0A5M9HIB9"/>
<organism evidence="2 3">
    <name type="scientific">Arcticibacter tournemirensis</name>
    <dbReference type="NCBI Taxonomy" id="699437"/>
    <lineage>
        <taxon>Bacteria</taxon>
        <taxon>Pseudomonadati</taxon>
        <taxon>Bacteroidota</taxon>
        <taxon>Sphingobacteriia</taxon>
        <taxon>Sphingobacteriales</taxon>
        <taxon>Sphingobacteriaceae</taxon>
        <taxon>Arcticibacter</taxon>
    </lineage>
</organism>
<feature type="domain" description="Type 9 secretion system plug protein N-terminal" evidence="1">
    <location>
        <begin position="50"/>
        <end position="174"/>
    </location>
</feature>
<name>A0A5M9HIB9_9SPHI</name>
<dbReference type="Proteomes" id="UP000322918">
    <property type="component" value="Unassembled WGS sequence"/>
</dbReference>
<keyword evidence="3" id="KW-1185">Reference proteome</keyword>